<keyword evidence="1" id="KW-0812">Transmembrane</keyword>
<dbReference type="AlphaFoldDB" id="A0AAV4KDJ6"/>
<evidence type="ECO:0000313" key="4">
    <source>
        <dbReference type="Proteomes" id="UP000326029"/>
    </source>
</evidence>
<feature type="transmembrane region" description="Helical" evidence="1">
    <location>
        <begin position="117"/>
        <end position="136"/>
    </location>
</feature>
<evidence type="ECO:0000256" key="1">
    <source>
        <dbReference type="SAM" id="Phobius"/>
    </source>
</evidence>
<dbReference type="Proteomes" id="UP000642014">
    <property type="component" value="Unassembled WGS sequence"/>
</dbReference>
<feature type="transmembrane region" description="Helical" evidence="1">
    <location>
        <begin position="148"/>
        <end position="172"/>
    </location>
</feature>
<keyword evidence="4" id="KW-1185">Reference proteome</keyword>
<accession>A0AAV4KDJ6</accession>
<keyword evidence="1" id="KW-1133">Transmembrane helix</keyword>
<organism evidence="2 5">
    <name type="scientific">Streptomyces cinereoruber</name>
    <dbReference type="NCBI Taxonomy" id="67260"/>
    <lineage>
        <taxon>Bacteria</taxon>
        <taxon>Bacillati</taxon>
        <taxon>Actinomycetota</taxon>
        <taxon>Actinomycetes</taxon>
        <taxon>Kitasatosporales</taxon>
        <taxon>Streptomycetaceae</taxon>
        <taxon>Streptomyces</taxon>
    </lineage>
</organism>
<dbReference type="Proteomes" id="UP000326029">
    <property type="component" value="Chromosome"/>
</dbReference>
<evidence type="ECO:0000313" key="2">
    <source>
        <dbReference type="EMBL" id="GGR13771.1"/>
    </source>
</evidence>
<dbReference type="EMBL" id="BMSJ01000002">
    <property type="protein sequence ID" value="GGR13771.1"/>
    <property type="molecule type" value="Genomic_DNA"/>
</dbReference>
<evidence type="ECO:0000313" key="3">
    <source>
        <dbReference type="EMBL" id="QEV35872.1"/>
    </source>
</evidence>
<protein>
    <recommendedName>
        <fullName evidence="6">DUF3592 domain-containing protein</fullName>
    </recommendedName>
</protein>
<gene>
    <name evidence="3" type="ORF">CP977_29945</name>
    <name evidence="2" type="ORF">GCM10010497_14920</name>
</gene>
<dbReference type="RefSeq" id="WP_152371121.1">
    <property type="nucleotide sequence ID" value="NZ_BMSJ01000002.1"/>
</dbReference>
<evidence type="ECO:0008006" key="6">
    <source>
        <dbReference type="Google" id="ProtNLM"/>
    </source>
</evidence>
<reference evidence="2 5" key="1">
    <citation type="journal article" date="2014" name="Int. J. Syst. Evol. Microbiol.">
        <title>Complete genome sequence of Corynebacterium casei LMG S-19264T (=DSM 44701T), isolated from a smear-ripened cheese.</title>
        <authorList>
            <consortium name="US DOE Joint Genome Institute (JGI-PGF)"/>
            <person name="Walter F."/>
            <person name="Albersmeier A."/>
            <person name="Kalinowski J."/>
            <person name="Ruckert C."/>
        </authorList>
    </citation>
    <scope>NUCLEOTIDE SEQUENCE [LARGE SCALE GENOMIC DNA]</scope>
    <source>
        <strain evidence="2 5">JCM 4205</strain>
    </source>
</reference>
<reference evidence="2" key="3">
    <citation type="submission" date="2023-08" db="EMBL/GenBank/DDBJ databases">
        <authorList>
            <person name="Sun Q."/>
            <person name="Ohkuma M."/>
        </authorList>
    </citation>
    <scope>NUCLEOTIDE SEQUENCE</scope>
    <source>
        <strain evidence="2">JCM 4205</strain>
    </source>
</reference>
<proteinExistence type="predicted"/>
<feature type="transmembrane region" description="Helical" evidence="1">
    <location>
        <begin position="240"/>
        <end position="263"/>
    </location>
</feature>
<dbReference type="GeneID" id="95457985"/>
<name>A0AAV4KDJ6_9ACTN</name>
<dbReference type="EMBL" id="CP023693">
    <property type="protein sequence ID" value="QEV35872.1"/>
    <property type="molecule type" value="Genomic_DNA"/>
</dbReference>
<evidence type="ECO:0000313" key="5">
    <source>
        <dbReference type="Proteomes" id="UP000642014"/>
    </source>
</evidence>
<keyword evidence="1" id="KW-0472">Membrane</keyword>
<reference evidence="3 4" key="2">
    <citation type="submission" date="2017-09" db="EMBL/GenBank/DDBJ databases">
        <authorList>
            <person name="Lee N."/>
            <person name="Cho B.-K."/>
        </authorList>
    </citation>
    <scope>NUCLEOTIDE SEQUENCE [LARGE SCALE GENOMIC DNA]</scope>
    <source>
        <strain evidence="3 4">ATCC 19740</strain>
    </source>
</reference>
<sequence>MVSSQILVGGDGTEATLEDGGLRLVDRSARTEIPLAVVQEARTAGGQHVEIVLTDSAVHRVDGGNPTAATAFVTALTAALPARRDPAGSARVTVTPLAPPEEAEEVKYHPKYRRRQVVALGLFLAYVGYTVWVGVARGGEEVVRPVAAAIPLAIGGALLFFAVHVTLVHFALKRRGITVPASFDFKTKDGAAWYKFTDADGVERSGRGKNRGPVARVSYDPEDPRDYSFDLSGGSTLRRALPFALGALPLLAGGAFLALLPFLPV</sequence>